<dbReference type="PANTHER" id="PTHR43477">
    <property type="entry name" value="DIHYDROANTICAPSIN 7-DEHYDROGENASE"/>
    <property type="match status" value="1"/>
</dbReference>
<dbReference type="PRINTS" id="PR00081">
    <property type="entry name" value="GDHRDH"/>
</dbReference>
<organism evidence="3">
    <name type="scientific">Alkalihalophilus sp. As8PL</name>
    <dbReference type="NCBI Taxonomy" id="3237103"/>
    <lineage>
        <taxon>Bacteria</taxon>
        <taxon>Bacillati</taxon>
        <taxon>Bacillota</taxon>
        <taxon>Bacilli</taxon>
        <taxon>Bacillales</taxon>
        <taxon>Bacillaceae</taxon>
        <taxon>Alkalihalophilus</taxon>
    </lineage>
</organism>
<protein>
    <submittedName>
        <fullName evidence="3">SDR family NAD(P)-dependent oxidoreductase</fullName>
        <ecNumber evidence="3">1.1.1.-</ecNumber>
    </submittedName>
</protein>
<dbReference type="EC" id="1.1.1.-" evidence="3"/>
<sequence length="250" mass="26730">MRAVMITGATSGIGRAAVHRFAKEGDHVIAVGRSQTKGMQLLQESDSNGYIGCVDFFQANIANETEVIQLYKELSMTFSSIDVLVNNVGIATPAAGALERITEDEWHKLVNTNVEATLWMMKHGIKHMDRKKGASIINLAATVGVTTHPPALAAYSASKAALVALTKSLASRYAKQGIRINAISPELVDTPLAHWLYGGKKAFECANSKHPRGIGAAPDEIASIIYFLASKDASYIIGHNLIADGGLSLK</sequence>
<evidence type="ECO:0000256" key="1">
    <source>
        <dbReference type="ARBA" id="ARBA00006484"/>
    </source>
</evidence>
<dbReference type="SUPFAM" id="SSF51735">
    <property type="entry name" value="NAD(P)-binding Rossmann-fold domains"/>
    <property type="match status" value="1"/>
</dbReference>
<name>A0AB39BR37_9BACI</name>
<dbReference type="Pfam" id="PF13561">
    <property type="entry name" value="adh_short_C2"/>
    <property type="match status" value="1"/>
</dbReference>
<dbReference type="PRINTS" id="PR00080">
    <property type="entry name" value="SDRFAMILY"/>
</dbReference>
<dbReference type="Gene3D" id="3.40.50.720">
    <property type="entry name" value="NAD(P)-binding Rossmann-like Domain"/>
    <property type="match status" value="1"/>
</dbReference>
<dbReference type="EMBL" id="CP162551">
    <property type="protein sequence ID" value="XDI35870.1"/>
    <property type="molecule type" value="Genomic_DNA"/>
</dbReference>
<dbReference type="PANTHER" id="PTHR43477:SF1">
    <property type="entry name" value="DIHYDROANTICAPSIN 7-DEHYDROGENASE"/>
    <property type="match status" value="1"/>
</dbReference>
<dbReference type="InterPro" id="IPR002347">
    <property type="entry name" value="SDR_fam"/>
</dbReference>
<dbReference type="InterPro" id="IPR051122">
    <property type="entry name" value="SDR_DHRS6-like"/>
</dbReference>
<dbReference type="GO" id="GO:0016491">
    <property type="term" value="F:oxidoreductase activity"/>
    <property type="evidence" value="ECO:0007669"/>
    <property type="project" value="UniProtKB-KW"/>
</dbReference>
<dbReference type="InterPro" id="IPR036291">
    <property type="entry name" value="NAD(P)-bd_dom_sf"/>
</dbReference>
<proteinExistence type="inferred from homology"/>
<evidence type="ECO:0000313" key="3">
    <source>
        <dbReference type="EMBL" id="XDI35870.1"/>
    </source>
</evidence>
<dbReference type="AlphaFoldDB" id="A0AB39BR37"/>
<dbReference type="FunFam" id="3.40.50.720:FF:000084">
    <property type="entry name" value="Short-chain dehydrogenase reductase"/>
    <property type="match status" value="1"/>
</dbReference>
<dbReference type="RefSeq" id="WP_368503392.1">
    <property type="nucleotide sequence ID" value="NZ_CP162551.1"/>
</dbReference>
<gene>
    <name evidence="3" type="ORF">AB3N04_14315</name>
</gene>
<evidence type="ECO:0000256" key="2">
    <source>
        <dbReference type="ARBA" id="ARBA00023002"/>
    </source>
</evidence>
<dbReference type="CDD" id="cd05233">
    <property type="entry name" value="SDR_c"/>
    <property type="match status" value="1"/>
</dbReference>
<accession>A0AB39BR37</accession>
<keyword evidence="2 3" id="KW-0560">Oxidoreductase</keyword>
<comment type="similarity">
    <text evidence="1">Belongs to the short-chain dehydrogenases/reductases (SDR) family.</text>
</comment>
<dbReference type="GO" id="GO:0008206">
    <property type="term" value="P:bile acid metabolic process"/>
    <property type="evidence" value="ECO:0007669"/>
    <property type="project" value="UniProtKB-ARBA"/>
</dbReference>
<reference evidence="3" key="1">
    <citation type="submission" date="2024-07" db="EMBL/GenBank/DDBJ databases">
        <title>Identification and characteristics of an arsenic-resistant bacterial isolate, which belongs to a novel species.</title>
        <authorList>
            <person name="Juszczyk A."/>
            <person name="Kowalczyk A."/>
            <person name="Was K."/>
            <person name="Kosowicz W."/>
            <person name="Budzyn A."/>
            <person name="Latowski D."/>
        </authorList>
    </citation>
    <scope>NUCLEOTIDE SEQUENCE</scope>
    <source>
        <strain evidence="3">As8PL</strain>
    </source>
</reference>